<dbReference type="RefSeq" id="WP_104832266.1">
    <property type="nucleotide sequence ID" value="NZ_PJCH01000017.1"/>
</dbReference>
<reference evidence="1 2" key="1">
    <citation type="submission" date="2017-12" db="EMBL/GenBank/DDBJ databases">
        <authorList>
            <person name="Hurst M.R.H."/>
        </authorList>
    </citation>
    <scope>NUCLEOTIDE SEQUENCE [LARGE SCALE GENOMIC DNA]</scope>
    <source>
        <strain evidence="1 2">SY-3-19</strain>
    </source>
</reference>
<name>A0A2S7JZI3_9PROT</name>
<keyword evidence="2" id="KW-1185">Reference proteome</keyword>
<organism evidence="1 2">
    <name type="scientific">Hyphococcus luteus</name>
    <dbReference type="NCBI Taxonomy" id="2058213"/>
    <lineage>
        <taxon>Bacteria</taxon>
        <taxon>Pseudomonadati</taxon>
        <taxon>Pseudomonadota</taxon>
        <taxon>Alphaproteobacteria</taxon>
        <taxon>Parvularculales</taxon>
        <taxon>Parvularculaceae</taxon>
        <taxon>Hyphococcus</taxon>
    </lineage>
</organism>
<accession>A0A2S7JZI3</accession>
<gene>
    <name evidence="1" type="ORF">CW354_22095</name>
</gene>
<dbReference type="EMBL" id="PJCH01000017">
    <property type="protein sequence ID" value="PQA85626.1"/>
    <property type="molecule type" value="Genomic_DNA"/>
</dbReference>
<evidence type="ECO:0000313" key="2">
    <source>
        <dbReference type="Proteomes" id="UP000239504"/>
    </source>
</evidence>
<evidence type="ECO:0000313" key="1">
    <source>
        <dbReference type="EMBL" id="PQA85626.1"/>
    </source>
</evidence>
<dbReference type="AlphaFoldDB" id="A0A2S7JZI3"/>
<comment type="caution">
    <text evidence="1">The sequence shown here is derived from an EMBL/GenBank/DDBJ whole genome shotgun (WGS) entry which is preliminary data.</text>
</comment>
<protein>
    <submittedName>
        <fullName evidence="1">Uncharacterized protein</fullName>
    </submittedName>
</protein>
<dbReference type="OrthoDB" id="5145750at2"/>
<sequence length="98" mass="9993">MAIDGKWNITIKTPMGDQNATLTLKQEGDALTGEMVGAAGATPIENGKVEGDTATWDAKVTSPMPITLSFKGKAEGDTISGDVQLGSFGNSTFSGTAA</sequence>
<dbReference type="Proteomes" id="UP000239504">
    <property type="component" value="Unassembled WGS sequence"/>
</dbReference>
<proteinExistence type="predicted"/>